<dbReference type="GO" id="GO:0005666">
    <property type="term" value="C:RNA polymerase III complex"/>
    <property type="evidence" value="ECO:0007669"/>
    <property type="project" value="TreeGrafter"/>
</dbReference>
<feature type="non-terminal residue" evidence="2">
    <location>
        <position position="1"/>
    </location>
</feature>
<evidence type="ECO:0000313" key="2">
    <source>
        <dbReference type="EMBL" id="KAK0743493.1"/>
    </source>
</evidence>
<dbReference type="GO" id="GO:0042797">
    <property type="term" value="P:tRNA transcription by RNA polymerase III"/>
    <property type="evidence" value="ECO:0007669"/>
    <property type="project" value="TreeGrafter"/>
</dbReference>
<feature type="non-terminal residue" evidence="2">
    <location>
        <position position="311"/>
    </location>
</feature>
<gene>
    <name evidence="2" type="ORF">B0T18DRAFT_296326</name>
</gene>
<feature type="region of interest" description="Disordered" evidence="1">
    <location>
        <begin position="266"/>
        <end position="295"/>
    </location>
</feature>
<proteinExistence type="predicted"/>
<accession>A0AA40EQ79</accession>
<dbReference type="Pfam" id="PF04801">
    <property type="entry name" value="RPC5"/>
    <property type="match status" value="1"/>
</dbReference>
<name>A0AA40EQ79_9PEZI</name>
<keyword evidence="3" id="KW-1185">Reference proteome</keyword>
<dbReference type="Proteomes" id="UP001172155">
    <property type="component" value="Unassembled WGS sequence"/>
</dbReference>
<protein>
    <submittedName>
        <fullName evidence="2">DNA-directed RNA polymerase III subunit Rpc5</fullName>
    </submittedName>
</protein>
<dbReference type="EMBL" id="JAUKUD010000005">
    <property type="protein sequence ID" value="KAK0743493.1"/>
    <property type="molecule type" value="Genomic_DNA"/>
</dbReference>
<reference evidence="2" key="1">
    <citation type="submission" date="2023-06" db="EMBL/GenBank/DDBJ databases">
        <title>Genome-scale phylogeny and comparative genomics of the fungal order Sordariales.</title>
        <authorList>
            <consortium name="Lawrence Berkeley National Laboratory"/>
            <person name="Hensen N."/>
            <person name="Bonometti L."/>
            <person name="Westerberg I."/>
            <person name="Brannstrom I.O."/>
            <person name="Guillou S."/>
            <person name="Cros-Aarteil S."/>
            <person name="Calhoun S."/>
            <person name="Haridas S."/>
            <person name="Kuo A."/>
            <person name="Mondo S."/>
            <person name="Pangilinan J."/>
            <person name="Riley R."/>
            <person name="LaButti K."/>
            <person name="Andreopoulos B."/>
            <person name="Lipzen A."/>
            <person name="Chen C."/>
            <person name="Yanf M."/>
            <person name="Daum C."/>
            <person name="Ng V."/>
            <person name="Clum A."/>
            <person name="Steindorff A."/>
            <person name="Ohm R."/>
            <person name="Martin F."/>
            <person name="Silar P."/>
            <person name="Natvig D."/>
            <person name="Lalanne C."/>
            <person name="Gautier V."/>
            <person name="Ament-velasquez S.L."/>
            <person name="Kruys A."/>
            <person name="Hutchinson M.I."/>
            <person name="Powell A.J."/>
            <person name="Barry K."/>
            <person name="Miller A.N."/>
            <person name="Grigoriev I.V."/>
            <person name="Debuchy R."/>
            <person name="Gladieux P."/>
            <person name="Thoren M.H."/>
            <person name="Johannesson H."/>
        </authorList>
    </citation>
    <scope>NUCLEOTIDE SEQUENCE</scope>
    <source>
        <strain evidence="2">SMH3187-1</strain>
    </source>
</reference>
<sequence length="311" mass="33651">DDDDPIVATYSLFTKPPLAENRQLIILQYVNKTASDPTQIRPLQIQDVRLKPKTGMFEVDVPLDTSVAYDQSKGIKWGSALQKSMETKKGGSLGLAGGFGIGAAVNRTGGGRRAAAEDEDLTWQEANRLDKVLRTQTLGGGRSAAEQSAGFMVGVFQGKNIHLTPITSIVNLRPIPHHLDAASEQDKLARPLPGGAAATAAAAKKNAANAIQMTLKGAMDDEGVATETMADRLRAVQAETWRTMEWYHDETEGAWQSYNECLFLSSGDADPDDKGKGKAVDAAPPPDSGLPELREKVARLETKWREDELLR</sequence>
<evidence type="ECO:0000313" key="3">
    <source>
        <dbReference type="Proteomes" id="UP001172155"/>
    </source>
</evidence>
<keyword evidence="2" id="KW-0240">DNA-directed RNA polymerase</keyword>
<evidence type="ECO:0000256" key="1">
    <source>
        <dbReference type="SAM" id="MobiDB-lite"/>
    </source>
</evidence>
<dbReference type="AlphaFoldDB" id="A0AA40EQ79"/>
<keyword evidence="2" id="KW-0804">Transcription</keyword>
<organism evidence="2 3">
    <name type="scientific">Schizothecium vesticola</name>
    <dbReference type="NCBI Taxonomy" id="314040"/>
    <lineage>
        <taxon>Eukaryota</taxon>
        <taxon>Fungi</taxon>
        <taxon>Dikarya</taxon>
        <taxon>Ascomycota</taxon>
        <taxon>Pezizomycotina</taxon>
        <taxon>Sordariomycetes</taxon>
        <taxon>Sordariomycetidae</taxon>
        <taxon>Sordariales</taxon>
        <taxon>Schizotheciaceae</taxon>
        <taxon>Schizothecium</taxon>
    </lineage>
</organism>
<dbReference type="InterPro" id="IPR006886">
    <property type="entry name" value="RNA_pol_III_Rpc5"/>
</dbReference>
<dbReference type="PANTHER" id="PTHR12069">
    <property type="entry name" value="DNA-DIRECTED RNA POLYMERASES III 80 KDA POLYPEPTIDE RNA POLYMERASE III SUBUNIT 5"/>
    <property type="match status" value="1"/>
</dbReference>
<dbReference type="PANTHER" id="PTHR12069:SF0">
    <property type="entry name" value="DNA-DIRECTED RNA POLYMERASE III SUBUNIT RPC5"/>
    <property type="match status" value="1"/>
</dbReference>
<comment type="caution">
    <text evidence="2">The sequence shown here is derived from an EMBL/GenBank/DDBJ whole genome shotgun (WGS) entry which is preliminary data.</text>
</comment>